<evidence type="ECO:0000313" key="4">
    <source>
        <dbReference type="EMBL" id="SDM34507.1"/>
    </source>
</evidence>
<dbReference type="PROSITE" id="PS00166">
    <property type="entry name" value="ENOYL_COA_HYDRATASE"/>
    <property type="match status" value="1"/>
</dbReference>
<dbReference type="OrthoDB" id="9807606at2"/>
<dbReference type="GO" id="GO:0006635">
    <property type="term" value="P:fatty acid beta-oxidation"/>
    <property type="evidence" value="ECO:0007669"/>
    <property type="project" value="UniProtKB-UniPathway"/>
</dbReference>
<keyword evidence="5" id="KW-1185">Reference proteome</keyword>
<dbReference type="PANTHER" id="PTHR11941">
    <property type="entry name" value="ENOYL-COA HYDRATASE-RELATED"/>
    <property type="match status" value="1"/>
</dbReference>
<name>A0A1G9SGS3_9GAMM</name>
<dbReference type="UniPathway" id="UPA00659"/>
<dbReference type="RefSeq" id="WP_089659349.1">
    <property type="nucleotide sequence ID" value="NZ_FNGH01000012.1"/>
</dbReference>
<evidence type="ECO:0000256" key="2">
    <source>
        <dbReference type="ARBA" id="ARBA00023239"/>
    </source>
</evidence>
<accession>A0A1G9SGS3</accession>
<dbReference type="Gene3D" id="3.90.226.10">
    <property type="entry name" value="2-enoyl-CoA Hydratase, Chain A, domain 1"/>
    <property type="match status" value="1"/>
</dbReference>
<evidence type="ECO:0000313" key="5">
    <source>
        <dbReference type="Proteomes" id="UP000199107"/>
    </source>
</evidence>
<protein>
    <submittedName>
        <fullName evidence="4">Vanillin synthase /trans-feruloyl-CoA hydratase</fullName>
    </submittedName>
</protein>
<dbReference type="InterPro" id="IPR001753">
    <property type="entry name" value="Enoyl-CoA_hydra/iso"/>
</dbReference>
<reference evidence="5" key="1">
    <citation type="submission" date="2016-10" db="EMBL/GenBank/DDBJ databases">
        <authorList>
            <person name="Varghese N."/>
            <person name="Submissions S."/>
        </authorList>
    </citation>
    <scope>NUCLEOTIDE SEQUENCE [LARGE SCALE GENOMIC DNA]</scope>
    <source>
        <strain evidence="5">AAP</strain>
    </source>
</reference>
<dbReference type="AlphaFoldDB" id="A0A1G9SGS3"/>
<comment type="similarity">
    <text evidence="1 3">Belongs to the enoyl-CoA hydratase/isomerase family.</text>
</comment>
<dbReference type="GO" id="GO:0016829">
    <property type="term" value="F:lyase activity"/>
    <property type="evidence" value="ECO:0007669"/>
    <property type="project" value="UniProtKB-KW"/>
</dbReference>
<dbReference type="PANTHER" id="PTHR11941:SF54">
    <property type="entry name" value="ENOYL-COA HYDRATASE, MITOCHONDRIAL"/>
    <property type="match status" value="1"/>
</dbReference>
<dbReference type="Gene3D" id="1.10.12.10">
    <property type="entry name" value="Lyase 2-enoyl-coa Hydratase, Chain A, domain 2"/>
    <property type="match status" value="1"/>
</dbReference>
<dbReference type="EMBL" id="FNGH01000012">
    <property type="protein sequence ID" value="SDM34507.1"/>
    <property type="molecule type" value="Genomic_DNA"/>
</dbReference>
<sequence length="256" mass="27538">MSETLVKTSLDDSIYTVTLARPEKRNAVSDRLLGALEESLLDIPQDAKVIILAAEGKHFCAGLDLAEHQHRDPFGVVQHSRGWHRIFDRLQNGGLPVVTAMQGAVIGGGLELATATHVRVAETSTLYQLPEGRHGIFVGGGASVRVSNIIGPGRMCEMMLTGRVMEADEGQRLGLSHYVVGEGESLDKARQLAARIAENAPMANWAMVSAISRIDNMASDDGLFVESLTAALTQTSPEVAERIGSFFKHKGQGPRT</sequence>
<dbReference type="Pfam" id="PF00378">
    <property type="entry name" value="ECH_1"/>
    <property type="match status" value="1"/>
</dbReference>
<gene>
    <name evidence="4" type="ORF">SAMN05192555_11224</name>
</gene>
<keyword evidence="2" id="KW-0456">Lyase</keyword>
<dbReference type="Proteomes" id="UP000199107">
    <property type="component" value="Unassembled WGS sequence"/>
</dbReference>
<dbReference type="InterPro" id="IPR018376">
    <property type="entry name" value="Enoyl-CoA_hyd/isom_CS"/>
</dbReference>
<dbReference type="SUPFAM" id="SSF52096">
    <property type="entry name" value="ClpP/crotonase"/>
    <property type="match status" value="1"/>
</dbReference>
<evidence type="ECO:0000256" key="1">
    <source>
        <dbReference type="ARBA" id="ARBA00005254"/>
    </source>
</evidence>
<dbReference type="CDD" id="cd06558">
    <property type="entry name" value="crotonase-like"/>
    <property type="match status" value="1"/>
</dbReference>
<dbReference type="NCBIfam" id="NF006013">
    <property type="entry name" value="PRK08150.1"/>
    <property type="match status" value="1"/>
</dbReference>
<organism evidence="4 5">
    <name type="scientific">Franzmannia pantelleriensis</name>
    <dbReference type="NCBI Taxonomy" id="48727"/>
    <lineage>
        <taxon>Bacteria</taxon>
        <taxon>Pseudomonadati</taxon>
        <taxon>Pseudomonadota</taxon>
        <taxon>Gammaproteobacteria</taxon>
        <taxon>Oceanospirillales</taxon>
        <taxon>Halomonadaceae</taxon>
        <taxon>Franzmannia</taxon>
    </lineage>
</organism>
<evidence type="ECO:0000256" key="3">
    <source>
        <dbReference type="RuleBase" id="RU003707"/>
    </source>
</evidence>
<dbReference type="InterPro" id="IPR029045">
    <property type="entry name" value="ClpP/crotonase-like_dom_sf"/>
</dbReference>
<proteinExistence type="inferred from homology"/>
<dbReference type="STRING" id="48727.SAMN05192555_11224"/>
<dbReference type="InterPro" id="IPR014748">
    <property type="entry name" value="Enoyl-CoA_hydra_C"/>
</dbReference>